<dbReference type="EMBL" id="AAKBXL010000019">
    <property type="protein sequence ID" value="ECQ5996931.1"/>
    <property type="molecule type" value="Genomic_DNA"/>
</dbReference>
<proteinExistence type="predicted"/>
<dbReference type="AlphaFoldDB" id="A0A5Y7HKW6"/>
<sequence>MKNKYLKEAFTRGGGVEFFENKENREKLIKTLIIHLNSYLEAENNLQKIKILVKIYQNLQKCSRTPDLIDIEELEFNKEDIFEELFYALGGLGGMYSVEIIQSRMQISSKYLAENLNFY</sequence>
<protein>
    <submittedName>
        <fullName evidence="1">Uncharacterized protein</fullName>
    </submittedName>
</protein>
<reference evidence="1" key="1">
    <citation type="submission" date="2019-08" db="EMBL/GenBank/DDBJ databases">
        <authorList>
            <person name="Ashton P.M."/>
            <person name="Dallman T."/>
            <person name="Nair S."/>
            <person name="De Pinna E."/>
            <person name="Peters T."/>
            <person name="Grant K."/>
        </authorList>
    </citation>
    <scope>NUCLEOTIDE SEQUENCE</scope>
    <source>
        <strain evidence="1">265260</strain>
    </source>
</reference>
<comment type="caution">
    <text evidence="1">The sequence shown here is derived from an EMBL/GenBank/DDBJ whole genome shotgun (WGS) entry which is preliminary data.</text>
</comment>
<organism evidence="1">
    <name type="scientific">Campylobacter jejuni</name>
    <dbReference type="NCBI Taxonomy" id="197"/>
    <lineage>
        <taxon>Bacteria</taxon>
        <taxon>Pseudomonadati</taxon>
        <taxon>Campylobacterota</taxon>
        <taxon>Epsilonproteobacteria</taxon>
        <taxon>Campylobacterales</taxon>
        <taxon>Campylobacteraceae</taxon>
        <taxon>Campylobacter</taxon>
    </lineage>
</organism>
<gene>
    <name evidence="1" type="ORF">FZV72_08275</name>
</gene>
<name>A0A5Y7HKW6_CAMJU</name>
<accession>A0A5Y7HKW6</accession>
<dbReference type="RefSeq" id="WP_100616635.1">
    <property type="nucleotide sequence ID" value="NZ_AP028390.1"/>
</dbReference>
<evidence type="ECO:0000313" key="1">
    <source>
        <dbReference type="EMBL" id="ECQ5996931.1"/>
    </source>
</evidence>